<reference evidence="9" key="2">
    <citation type="journal article" date="2013" name="Nature">
        <title>Insights into bilaterian evolution from three spiralian genomes.</title>
        <authorList>
            <person name="Simakov O."/>
            <person name="Marletaz F."/>
            <person name="Cho S.J."/>
            <person name="Edsinger-Gonzales E."/>
            <person name="Havlak P."/>
            <person name="Hellsten U."/>
            <person name="Kuo D.H."/>
            <person name="Larsson T."/>
            <person name="Lv J."/>
            <person name="Arendt D."/>
            <person name="Savage R."/>
            <person name="Osoegawa K."/>
            <person name="de Jong P."/>
            <person name="Grimwood J."/>
            <person name="Chapman J.A."/>
            <person name="Shapiro H."/>
            <person name="Aerts A."/>
            <person name="Otillar R.P."/>
            <person name="Terry A.Y."/>
            <person name="Boore J.L."/>
            <person name="Grigoriev I.V."/>
            <person name="Lindberg D.R."/>
            <person name="Seaver E.C."/>
            <person name="Weisblat D.A."/>
            <person name="Putnam N.H."/>
            <person name="Rokhsar D.S."/>
        </authorList>
    </citation>
    <scope>NUCLEOTIDE SEQUENCE</scope>
    <source>
        <strain evidence="9">I ESC-2004</strain>
    </source>
</reference>
<dbReference type="FunFam" id="1.10.630.10:FF:000036">
    <property type="entry name" value="CYtochrome P450 family"/>
    <property type="match status" value="1"/>
</dbReference>
<sequence length="464" mass="52859">MPPGPTQWPLLGCLPQLALYGRKDILSYLKQLAGRYGPIFTLKFGDFRAVFISDYQLLKEAFVKQGDCFSMRPDIYSITVAHGNPKNKAIVMGHGHEWQVFRRFAVSKLKDMGVGKRALEGRIQDEISALKSELMQHCDRSYDPCQLTHKAVTNIIAHLIFGERYDYHSESMRRLMESIHGITSSLAILDMRSMIKVMQKLPLNGQYKKMISCQVFFTSLVQNQIERHRASFEPTEMRDLIDLCFKKRTDEDSESHHFTDDTMCQLIGDLFIAGSVTTATTLTWSWLYMAAHRDAQAKCRAEIKRVCGDKIPTVADRPNLPYTDATLCEIQRCATISPLAVMHSTAHDTVLAGYRIPKDTWVIPMLYHIHDDPSHFERPTEFRPERFLNAEGGFVKRESFIPYGIGPRACAGESLARMELFLFFSALMQSFSFSTQDPDRSPDLSSVLGFTQRSKSQGLRIQCL</sequence>
<evidence type="ECO:0000256" key="7">
    <source>
        <dbReference type="PIRSR" id="PIRSR602401-1"/>
    </source>
</evidence>
<dbReference type="EMBL" id="AMQN01000400">
    <property type="status" value="NOT_ANNOTATED_CDS"/>
    <property type="molecule type" value="Genomic_DNA"/>
</dbReference>
<name>X1Z502_CAPTE</name>
<feature type="binding site" description="axial binding residue" evidence="7">
    <location>
        <position position="410"/>
    </location>
    <ligand>
        <name>heme</name>
        <dbReference type="ChEBI" id="CHEBI:30413"/>
    </ligand>
    <ligandPart>
        <name>Fe</name>
        <dbReference type="ChEBI" id="CHEBI:18248"/>
    </ligandPart>
</feature>
<accession>X1Z502</accession>
<dbReference type="Proteomes" id="UP000014760">
    <property type="component" value="Unassembled WGS sequence"/>
</dbReference>
<dbReference type="PRINTS" id="PR00463">
    <property type="entry name" value="EP450I"/>
</dbReference>
<evidence type="ECO:0000256" key="4">
    <source>
        <dbReference type="ARBA" id="ARBA00023002"/>
    </source>
</evidence>
<dbReference type="InterPro" id="IPR001128">
    <property type="entry name" value="Cyt_P450"/>
</dbReference>
<dbReference type="GO" id="GO:0006805">
    <property type="term" value="P:xenobiotic metabolic process"/>
    <property type="evidence" value="ECO:0007669"/>
    <property type="project" value="TreeGrafter"/>
</dbReference>
<keyword evidence="7" id="KW-0349">Heme</keyword>
<dbReference type="PRINTS" id="PR00385">
    <property type="entry name" value="P450"/>
</dbReference>
<evidence type="ECO:0000256" key="6">
    <source>
        <dbReference type="ARBA" id="ARBA00023033"/>
    </source>
</evidence>
<dbReference type="EnsemblMetazoa" id="CapteT147788">
    <property type="protein sequence ID" value="CapteP147788"/>
    <property type="gene ID" value="CapteG147788"/>
</dbReference>
<evidence type="ECO:0000313" key="8">
    <source>
        <dbReference type="EnsemblMetazoa" id="CapteP147788"/>
    </source>
</evidence>
<dbReference type="Gene3D" id="1.10.630.10">
    <property type="entry name" value="Cytochrome P450"/>
    <property type="match status" value="1"/>
</dbReference>
<dbReference type="OrthoDB" id="1055148at2759"/>
<dbReference type="PANTHER" id="PTHR24300">
    <property type="entry name" value="CYTOCHROME P450 508A4-RELATED"/>
    <property type="match status" value="1"/>
</dbReference>
<evidence type="ECO:0000256" key="3">
    <source>
        <dbReference type="ARBA" id="ARBA00022723"/>
    </source>
</evidence>
<dbReference type="SUPFAM" id="SSF48264">
    <property type="entry name" value="Cytochrome P450"/>
    <property type="match status" value="1"/>
</dbReference>
<keyword evidence="3 7" id="KW-0479">Metal-binding</keyword>
<reference evidence="8" key="3">
    <citation type="submission" date="2015-06" db="UniProtKB">
        <authorList>
            <consortium name="EnsemblMetazoa"/>
        </authorList>
    </citation>
    <scope>IDENTIFICATION</scope>
</reference>
<dbReference type="PANTHER" id="PTHR24300:SF403">
    <property type="entry name" value="CYTOCHROME P450 306A1"/>
    <property type="match status" value="1"/>
</dbReference>
<keyword evidence="5 7" id="KW-0408">Iron</keyword>
<reference evidence="9" key="1">
    <citation type="submission" date="2012-12" db="EMBL/GenBank/DDBJ databases">
        <authorList>
            <person name="Hellsten U."/>
            <person name="Grimwood J."/>
            <person name="Chapman J.A."/>
            <person name="Shapiro H."/>
            <person name="Aerts A."/>
            <person name="Otillar R.P."/>
            <person name="Terry A.Y."/>
            <person name="Boore J.L."/>
            <person name="Simakov O."/>
            <person name="Marletaz F."/>
            <person name="Cho S.-J."/>
            <person name="Edsinger-Gonzales E."/>
            <person name="Havlak P."/>
            <person name="Kuo D.-H."/>
            <person name="Larsson T."/>
            <person name="Lv J."/>
            <person name="Arendt D."/>
            <person name="Savage R."/>
            <person name="Osoegawa K."/>
            <person name="de Jong P."/>
            <person name="Lindberg D.R."/>
            <person name="Seaver E.C."/>
            <person name="Weisblat D.A."/>
            <person name="Putnam N.H."/>
            <person name="Grigoriev I.V."/>
            <person name="Rokhsar D.S."/>
        </authorList>
    </citation>
    <scope>NUCLEOTIDE SEQUENCE</scope>
    <source>
        <strain evidence="9">I ESC-2004</strain>
    </source>
</reference>
<organism evidence="8 9">
    <name type="scientific">Capitella teleta</name>
    <name type="common">Polychaete worm</name>
    <dbReference type="NCBI Taxonomy" id="283909"/>
    <lineage>
        <taxon>Eukaryota</taxon>
        <taxon>Metazoa</taxon>
        <taxon>Spiralia</taxon>
        <taxon>Lophotrochozoa</taxon>
        <taxon>Annelida</taxon>
        <taxon>Polychaeta</taxon>
        <taxon>Sedentaria</taxon>
        <taxon>Scolecida</taxon>
        <taxon>Capitellidae</taxon>
        <taxon>Capitella</taxon>
    </lineage>
</organism>
<dbReference type="InterPro" id="IPR050182">
    <property type="entry name" value="Cytochrome_P450_fam2"/>
</dbReference>
<evidence type="ECO:0000256" key="1">
    <source>
        <dbReference type="ARBA" id="ARBA00001971"/>
    </source>
</evidence>
<dbReference type="AlphaFoldDB" id="X1Z502"/>
<keyword evidence="9" id="KW-1185">Reference proteome</keyword>
<dbReference type="GO" id="GO:0020037">
    <property type="term" value="F:heme binding"/>
    <property type="evidence" value="ECO:0007669"/>
    <property type="project" value="InterPro"/>
</dbReference>
<dbReference type="InterPro" id="IPR036396">
    <property type="entry name" value="Cyt_P450_sf"/>
</dbReference>
<dbReference type="OMA" id="HKTTEDT"/>
<proteinExistence type="inferred from homology"/>
<protein>
    <submittedName>
        <fullName evidence="8">Uncharacterized protein</fullName>
    </submittedName>
</protein>
<dbReference type="GO" id="GO:0008395">
    <property type="term" value="F:steroid hydroxylase activity"/>
    <property type="evidence" value="ECO:0007669"/>
    <property type="project" value="TreeGrafter"/>
</dbReference>
<keyword evidence="6" id="KW-0503">Monooxygenase</keyword>
<dbReference type="HOGENOM" id="CLU_001570_22_0_1"/>
<dbReference type="GO" id="GO:0005506">
    <property type="term" value="F:iron ion binding"/>
    <property type="evidence" value="ECO:0007669"/>
    <property type="project" value="InterPro"/>
</dbReference>
<dbReference type="Pfam" id="PF00067">
    <property type="entry name" value="p450"/>
    <property type="match status" value="1"/>
</dbReference>
<dbReference type="InterPro" id="IPR002401">
    <property type="entry name" value="Cyt_P450_E_grp-I"/>
</dbReference>
<evidence type="ECO:0000313" key="9">
    <source>
        <dbReference type="Proteomes" id="UP000014760"/>
    </source>
</evidence>
<keyword evidence="4" id="KW-0560">Oxidoreductase</keyword>
<evidence type="ECO:0000256" key="5">
    <source>
        <dbReference type="ARBA" id="ARBA00023004"/>
    </source>
</evidence>
<comment type="similarity">
    <text evidence="2">Belongs to the cytochrome P450 family.</text>
</comment>
<comment type="cofactor">
    <cofactor evidence="1 7">
        <name>heme</name>
        <dbReference type="ChEBI" id="CHEBI:30413"/>
    </cofactor>
</comment>
<dbReference type="GO" id="GO:0006082">
    <property type="term" value="P:organic acid metabolic process"/>
    <property type="evidence" value="ECO:0007669"/>
    <property type="project" value="TreeGrafter"/>
</dbReference>
<dbReference type="GO" id="GO:0016712">
    <property type="term" value="F:oxidoreductase activity, acting on paired donors, with incorporation or reduction of molecular oxygen, reduced flavin or flavoprotein as one donor, and incorporation of one atom of oxygen"/>
    <property type="evidence" value="ECO:0007669"/>
    <property type="project" value="TreeGrafter"/>
</dbReference>
<dbReference type="GO" id="GO:0005737">
    <property type="term" value="C:cytoplasm"/>
    <property type="evidence" value="ECO:0007669"/>
    <property type="project" value="TreeGrafter"/>
</dbReference>
<evidence type="ECO:0000256" key="2">
    <source>
        <dbReference type="ARBA" id="ARBA00010617"/>
    </source>
</evidence>